<evidence type="ECO:0000259" key="6">
    <source>
        <dbReference type="Pfam" id="PF04932"/>
    </source>
</evidence>
<keyword evidence="7" id="KW-0436">Ligase</keyword>
<feature type="transmembrane region" description="Helical" evidence="5">
    <location>
        <begin position="206"/>
        <end position="226"/>
    </location>
</feature>
<keyword evidence="3 5" id="KW-1133">Transmembrane helix</keyword>
<keyword evidence="4 5" id="KW-0472">Membrane</keyword>
<dbReference type="Pfam" id="PF04932">
    <property type="entry name" value="Wzy_C"/>
    <property type="match status" value="1"/>
</dbReference>
<evidence type="ECO:0000313" key="7">
    <source>
        <dbReference type="EMBL" id="MDN3619151.1"/>
    </source>
</evidence>
<feature type="transmembrane region" description="Helical" evidence="5">
    <location>
        <begin position="135"/>
        <end position="156"/>
    </location>
</feature>
<accession>A0AAJ1VG23</accession>
<name>A0AAJ1VG23_9FLAO</name>
<feature type="transmembrane region" description="Helical" evidence="5">
    <location>
        <begin position="6"/>
        <end position="28"/>
    </location>
</feature>
<dbReference type="GO" id="GO:0016020">
    <property type="term" value="C:membrane"/>
    <property type="evidence" value="ECO:0007669"/>
    <property type="project" value="UniProtKB-SubCell"/>
</dbReference>
<dbReference type="PANTHER" id="PTHR37422:SF13">
    <property type="entry name" value="LIPOPOLYSACCHARIDE BIOSYNTHESIS PROTEIN PA4999-RELATED"/>
    <property type="match status" value="1"/>
</dbReference>
<sequence>MTTNIFGYSFFLPEICFFLLPFVAPLSIKTLNKNFSLIILTVLGVFLGYLSAINGGSEQVMNNFLAGTDFYATLLVFLFFPLKKENIKFLLKPTVFLISIISLEIILYSFGFLSYEKDLDGNANYSGFSRISTTIGAATGTAVAYFFMTLILFCLIPKKIKKIFLLSAFIVMGITLTRSVIIANIILAFFIFKRDKNIWLSKEKKFLRYIGIIAVLVGLAVTVNKLGIVDNLFTRSTGLEVSNSDISNGRFDRWESTFKVVKEFPVLGTGANYITKHKRSRYTKVDSKNLFSPHNTFLLILMERGIVGFFIFLFIIIQLVRFISWKKNRGILKIGLILSLIIFMNTEIVILFSESTGLFLILWSLIRIESEVSSVGNLKKC</sequence>
<gene>
    <name evidence="7" type="ORF">QWY81_06745</name>
</gene>
<comment type="caution">
    <text evidence="7">The sequence shown here is derived from an EMBL/GenBank/DDBJ whole genome shotgun (WGS) entry which is preliminary data.</text>
</comment>
<protein>
    <submittedName>
        <fullName evidence="7">O-antigen ligase family protein</fullName>
    </submittedName>
</protein>
<dbReference type="AlphaFoldDB" id="A0AAJ1VG23"/>
<dbReference type="RefSeq" id="WP_261973969.1">
    <property type="nucleotide sequence ID" value="NZ_CP103460.1"/>
</dbReference>
<evidence type="ECO:0000256" key="5">
    <source>
        <dbReference type="SAM" id="Phobius"/>
    </source>
</evidence>
<dbReference type="InterPro" id="IPR051533">
    <property type="entry name" value="WaaL-like"/>
</dbReference>
<evidence type="ECO:0000313" key="8">
    <source>
        <dbReference type="Proteomes" id="UP001228636"/>
    </source>
</evidence>
<organism evidence="7 8">
    <name type="scientific">Polaribacter sejongensis</name>
    <dbReference type="NCBI Taxonomy" id="985043"/>
    <lineage>
        <taxon>Bacteria</taxon>
        <taxon>Pseudomonadati</taxon>
        <taxon>Bacteroidota</taxon>
        <taxon>Flavobacteriia</taxon>
        <taxon>Flavobacteriales</taxon>
        <taxon>Flavobacteriaceae</taxon>
    </lineage>
</organism>
<feature type="domain" description="O-antigen ligase-related" evidence="6">
    <location>
        <begin position="164"/>
        <end position="313"/>
    </location>
</feature>
<reference evidence="7 8" key="1">
    <citation type="journal article" date="2014" name="Int. J. Syst. Evol. Microbiol.">
        <title>Complete genome sequence of Corynebacterium casei LMG S-19264T (=DSM 44701T), isolated from a smear-ripened cheese.</title>
        <authorList>
            <consortium name="US DOE Joint Genome Institute (JGI-PGF)"/>
            <person name="Walter F."/>
            <person name="Albersmeier A."/>
            <person name="Kalinowski J."/>
            <person name="Ruckert C."/>
        </authorList>
    </citation>
    <scope>NUCLEOTIDE SEQUENCE [LARGE SCALE GENOMIC DNA]</scope>
    <source>
        <strain evidence="7 8">CECT 8670</strain>
    </source>
</reference>
<feature type="transmembrane region" description="Helical" evidence="5">
    <location>
        <begin position="64"/>
        <end position="82"/>
    </location>
</feature>
<dbReference type="GO" id="GO:0016874">
    <property type="term" value="F:ligase activity"/>
    <property type="evidence" value="ECO:0007669"/>
    <property type="project" value="UniProtKB-KW"/>
</dbReference>
<feature type="transmembrane region" description="Helical" evidence="5">
    <location>
        <begin position="163"/>
        <end position="191"/>
    </location>
</feature>
<keyword evidence="2 5" id="KW-0812">Transmembrane</keyword>
<dbReference type="EMBL" id="JAUFQH010000005">
    <property type="protein sequence ID" value="MDN3619151.1"/>
    <property type="molecule type" value="Genomic_DNA"/>
</dbReference>
<evidence type="ECO:0000256" key="4">
    <source>
        <dbReference type="ARBA" id="ARBA00023136"/>
    </source>
</evidence>
<feature type="transmembrane region" description="Helical" evidence="5">
    <location>
        <begin position="94"/>
        <end position="115"/>
    </location>
</feature>
<dbReference type="PANTHER" id="PTHR37422">
    <property type="entry name" value="TEICHURONIC ACID BIOSYNTHESIS PROTEIN TUAE"/>
    <property type="match status" value="1"/>
</dbReference>
<evidence type="ECO:0000256" key="3">
    <source>
        <dbReference type="ARBA" id="ARBA00022989"/>
    </source>
</evidence>
<dbReference type="Proteomes" id="UP001228636">
    <property type="component" value="Unassembled WGS sequence"/>
</dbReference>
<feature type="transmembrane region" description="Helical" evidence="5">
    <location>
        <begin position="306"/>
        <end position="324"/>
    </location>
</feature>
<comment type="subcellular location">
    <subcellularLocation>
        <location evidence="1">Membrane</location>
        <topology evidence="1">Multi-pass membrane protein</topology>
    </subcellularLocation>
</comment>
<feature type="transmembrane region" description="Helical" evidence="5">
    <location>
        <begin position="336"/>
        <end position="363"/>
    </location>
</feature>
<feature type="transmembrane region" description="Helical" evidence="5">
    <location>
        <begin position="35"/>
        <end position="52"/>
    </location>
</feature>
<proteinExistence type="predicted"/>
<dbReference type="InterPro" id="IPR007016">
    <property type="entry name" value="O-antigen_ligase-rel_domated"/>
</dbReference>
<evidence type="ECO:0000256" key="1">
    <source>
        <dbReference type="ARBA" id="ARBA00004141"/>
    </source>
</evidence>
<evidence type="ECO:0000256" key="2">
    <source>
        <dbReference type="ARBA" id="ARBA00022692"/>
    </source>
</evidence>